<name>A0A7R9LBJ9_9ACAR</name>
<accession>A0A7R9LBJ9</accession>
<dbReference type="EMBL" id="OC915101">
    <property type="protein sequence ID" value="CAD7638641.1"/>
    <property type="molecule type" value="Genomic_DNA"/>
</dbReference>
<protein>
    <submittedName>
        <fullName evidence="11">Uncharacterized protein</fullName>
    </submittedName>
</protein>
<dbReference type="PANTHER" id="PTHR43690">
    <property type="entry name" value="NARDILYSIN"/>
    <property type="match status" value="1"/>
</dbReference>
<evidence type="ECO:0000256" key="7">
    <source>
        <dbReference type="SAM" id="MobiDB-lite"/>
    </source>
</evidence>
<dbReference type="FunFam" id="3.30.830.10:FF:000005">
    <property type="entry name" value="nardilysin isoform X1"/>
    <property type="match status" value="1"/>
</dbReference>
<evidence type="ECO:0000256" key="6">
    <source>
        <dbReference type="ARBA" id="ARBA00023049"/>
    </source>
</evidence>
<dbReference type="InterPro" id="IPR050626">
    <property type="entry name" value="Peptidase_M16"/>
</dbReference>
<feature type="domain" description="Peptidase M16 middle/third" evidence="10">
    <location>
        <begin position="457"/>
        <end position="734"/>
    </location>
</feature>
<keyword evidence="4" id="KW-0378">Hydrolase</keyword>
<dbReference type="Proteomes" id="UP000728032">
    <property type="component" value="Unassembled WGS sequence"/>
</dbReference>
<keyword evidence="6" id="KW-0482">Metalloprotease</keyword>
<feature type="domain" description="Peptidase M16 N-terminal" evidence="8">
    <location>
        <begin position="101"/>
        <end position="231"/>
    </location>
</feature>
<keyword evidence="3" id="KW-0479">Metal-binding</keyword>
<feature type="domain" description="Peptidase M16 C-terminal" evidence="9">
    <location>
        <begin position="741"/>
        <end position="923"/>
    </location>
</feature>
<dbReference type="EMBL" id="CAJPVJ010000276">
    <property type="protein sequence ID" value="CAG2161912.1"/>
    <property type="molecule type" value="Genomic_DNA"/>
</dbReference>
<proteinExistence type="inferred from homology"/>
<evidence type="ECO:0000256" key="1">
    <source>
        <dbReference type="ARBA" id="ARBA00007261"/>
    </source>
</evidence>
<evidence type="ECO:0000313" key="11">
    <source>
        <dbReference type="EMBL" id="CAD7638641.1"/>
    </source>
</evidence>
<gene>
    <name evidence="11" type="ORF">ONB1V03_LOCUS1513</name>
</gene>
<comment type="similarity">
    <text evidence="1">Belongs to the peptidase M16 family.</text>
</comment>
<dbReference type="InterPro" id="IPR011765">
    <property type="entry name" value="Pept_M16_N"/>
</dbReference>
<dbReference type="InterPro" id="IPR007863">
    <property type="entry name" value="Peptidase_M16_C"/>
</dbReference>
<evidence type="ECO:0000256" key="3">
    <source>
        <dbReference type="ARBA" id="ARBA00022723"/>
    </source>
</evidence>
<dbReference type="PANTHER" id="PTHR43690:SF18">
    <property type="entry name" value="INSULIN-DEGRADING ENZYME-RELATED"/>
    <property type="match status" value="1"/>
</dbReference>
<dbReference type="Pfam" id="PF00675">
    <property type="entry name" value="Peptidase_M16"/>
    <property type="match status" value="1"/>
</dbReference>
<dbReference type="InterPro" id="IPR011249">
    <property type="entry name" value="Metalloenz_LuxS/M16"/>
</dbReference>
<keyword evidence="12" id="KW-1185">Reference proteome</keyword>
<evidence type="ECO:0000259" key="8">
    <source>
        <dbReference type="Pfam" id="PF00675"/>
    </source>
</evidence>
<dbReference type="Pfam" id="PF05193">
    <property type="entry name" value="Peptidase_M16_C"/>
    <property type="match status" value="2"/>
</dbReference>
<evidence type="ECO:0000259" key="9">
    <source>
        <dbReference type="Pfam" id="PF05193"/>
    </source>
</evidence>
<dbReference type="InterPro" id="IPR032632">
    <property type="entry name" value="Peptidase_M16_M"/>
</dbReference>
<dbReference type="SUPFAM" id="SSF63411">
    <property type="entry name" value="LuxS/MPP-like metallohydrolase"/>
    <property type="match status" value="4"/>
</dbReference>
<dbReference type="AlphaFoldDB" id="A0A7R9LBJ9"/>
<feature type="domain" description="Peptidase M16 C-terminal" evidence="9">
    <location>
        <begin position="260"/>
        <end position="451"/>
    </location>
</feature>
<dbReference type="GO" id="GO:0046872">
    <property type="term" value="F:metal ion binding"/>
    <property type="evidence" value="ECO:0007669"/>
    <property type="project" value="UniProtKB-KW"/>
</dbReference>
<evidence type="ECO:0000256" key="5">
    <source>
        <dbReference type="ARBA" id="ARBA00022833"/>
    </source>
</evidence>
<evidence type="ECO:0000256" key="2">
    <source>
        <dbReference type="ARBA" id="ARBA00022670"/>
    </source>
</evidence>
<feature type="compositionally biased region" description="Acidic residues" evidence="7">
    <location>
        <begin position="65"/>
        <end position="77"/>
    </location>
</feature>
<sequence>MMSSANGTTDGQTGTQFALKSKNDKLVYKYIVLSNGLKAILVSDPTFTAVTDTTDANSVSSDLSDNSDSESNSDDLTDVSSCDEKEEPIAPNLIRRHKRKSNSNEKFAAMAVVVRTGSFADPKEIQGLAHLVEHVITMGSEEFPEENGLDDYLTSRGGYQNAHTEYEYTMFEIEVHRKHFFGALQRLAHCFIHPLLRPESIDREIKPVDTEYMSALPDDDVRLEQIFNGLANEGHPFNAFPWGNALSLKTIPEQNGTETQKYVKEFVDKYYTSDNIHVVVQSQESIEILEQWVTELFSRVKPSVANNEIKNSQQVNIKYDKPFDNNPNFNKLYFVEPVNEIDQIFFYWCLPPEAAHYRTSPIHYVGNIVGHEGKGSLISYLRKENLALELIGGIDDSGFASNKYSSIFMIAIKLTDLGNKNIDRVVEYVFEYLNVLQRVGPQEWFFDEMKRIERNAFDWQEEQTAINYVKKLANNWNHLPTEYVLCGNKYFDFDKELIQSYLNLLTPNNASFVRLLTNVLKDRKDIRVENWFGTKYAVNEVPPKWLAFKSYSSTRFQFPNPNPYVATDFEIKKVSGCDGKPLYPTKVLDKKRVKLWYKSDNKFKLPKAVMKLHLISPYFGDSVESAIMIDLFVEILMQNLSEEVYDASLAGLYWSLSQTTTGLVITVSGFNHKLNLLLECILNKMINFEVEDKVFDDMKKHLSKEYHNSFIDANNLNMSLRLTILSQKYYHFVDRRDVLNSINKQTLQTFVSKYFSNFYIESLIQGNMTREESIALMTEIESRLGLDSHIESLEEPKLMTAQIPPGNGFCRVVSLSPTNRNSSVTNYYQLIPANIRLQCMLSVLSSLMEEPCFNILRTKEGLGYYVSATDYDTYGISGFGVTVVSSGNEFDCSFVDQRIENFIKQMIDIITKMDGNKFKEHIHSIITSKKVPDLKLGDEFNRNWNEIISFNYCFDRLDKEVKCLEKITFDEFKEWSCNQILANKTTNKRKLSIQIVGYGKKSLAECLTFDGKTLDLKKESPEEQSAEIEDPEQRFKRFRLTYVKPKNLDEKHNFIDDIVKYKKSLNLFPVHKVID</sequence>
<reference evidence="11" key="1">
    <citation type="submission" date="2020-11" db="EMBL/GenBank/DDBJ databases">
        <authorList>
            <person name="Tran Van P."/>
        </authorList>
    </citation>
    <scope>NUCLEOTIDE SEQUENCE</scope>
</reference>
<dbReference type="OrthoDB" id="952271at2759"/>
<dbReference type="GO" id="GO:0008237">
    <property type="term" value="F:metallopeptidase activity"/>
    <property type="evidence" value="ECO:0007669"/>
    <property type="project" value="UniProtKB-KW"/>
</dbReference>
<dbReference type="Gene3D" id="3.30.830.10">
    <property type="entry name" value="Metalloenzyme, LuxS/M16 peptidase-like"/>
    <property type="match status" value="4"/>
</dbReference>
<dbReference type="Pfam" id="PF16187">
    <property type="entry name" value="Peptidase_M16_M"/>
    <property type="match status" value="1"/>
</dbReference>
<feature type="region of interest" description="Disordered" evidence="7">
    <location>
        <begin position="56"/>
        <end position="90"/>
    </location>
</feature>
<evidence type="ECO:0000313" key="12">
    <source>
        <dbReference type="Proteomes" id="UP000728032"/>
    </source>
</evidence>
<keyword evidence="5" id="KW-0862">Zinc</keyword>
<organism evidence="11">
    <name type="scientific">Oppiella nova</name>
    <dbReference type="NCBI Taxonomy" id="334625"/>
    <lineage>
        <taxon>Eukaryota</taxon>
        <taxon>Metazoa</taxon>
        <taxon>Ecdysozoa</taxon>
        <taxon>Arthropoda</taxon>
        <taxon>Chelicerata</taxon>
        <taxon>Arachnida</taxon>
        <taxon>Acari</taxon>
        <taxon>Acariformes</taxon>
        <taxon>Sarcoptiformes</taxon>
        <taxon>Oribatida</taxon>
        <taxon>Brachypylina</taxon>
        <taxon>Oppioidea</taxon>
        <taxon>Oppiidae</taxon>
        <taxon>Oppiella</taxon>
    </lineage>
</organism>
<evidence type="ECO:0000259" key="10">
    <source>
        <dbReference type="Pfam" id="PF16187"/>
    </source>
</evidence>
<dbReference type="GO" id="GO:0006508">
    <property type="term" value="P:proteolysis"/>
    <property type="evidence" value="ECO:0007669"/>
    <property type="project" value="UniProtKB-KW"/>
</dbReference>
<evidence type="ECO:0000256" key="4">
    <source>
        <dbReference type="ARBA" id="ARBA00022801"/>
    </source>
</evidence>
<keyword evidence="2" id="KW-0645">Protease</keyword>